<dbReference type="InterPro" id="IPR004657">
    <property type="entry name" value="MenA"/>
</dbReference>
<dbReference type="RefSeq" id="WP_229534753.1">
    <property type="nucleotide sequence ID" value="NZ_JAJHJB010000009.1"/>
</dbReference>
<dbReference type="NCBIfam" id="TIGR00751">
    <property type="entry name" value="menA"/>
    <property type="match status" value="1"/>
</dbReference>
<proteinExistence type="inferred from homology"/>
<feature type="transmembrane region" description="Helical" evidence="8">
    <location>
        <begin position="56"/>
        <end position="76"/>
    </location>
</feature>
<keyword evidence="7 8" id="KW-0472">Membrane</keyword>
<evidence type="ECO:0000256" key="6">
    <source>
        <dbReference type="ARBA" id="ARBA00022989"/>
    </source>
</evidence>
<dbReference type="PANTHER" id="PTHR13929">
    <property type="entry name" value="1,4-DIHYDROXY-2-NAPHTHOATE OCTAPRENYLTRANSFERASE"/>
    <property type="match status" value="1"/>
</dbReference>
<dbReference type="InterPro" id="IPR000537">
    <property type="entry name" value="UbiA_prenyltransferase"/>
</dbReference>
<evidence type="ECO:0000256" key="9">
    <source>
        <dbReference type="NCBIfam" id="TIGR00751"/>
    </source>
</evidence>
<protein>
    <recommendedName>
        <fullName evidence="8 9">1,4-dihydroxy-2-naphthoate octaprenyltransferase</fullName>
        <shortName evidence="8">DHNA-octaprenyltransferase</shortName>
        <ecNumber evidence="8 9">2.5.1.74</ecNumber>
    </recommendedName>
</protein>
<evidence type="ECO:0000256" key="1">
    <source>
        <dbReference type="ARBA" id="ARBA00004141"/>
    </source>
</evidence>
<name>A0ABS8HQR3_9FIRM</name>
<feature type="transmembrane region" description="Helical" evidence="8">
    <location>
        <begin position="28"/>
        <end position="50"/>
    </location>
</feature>
<organism evidence="10 11">
    <name type="scientific">Pelosinus baikalensis</name>
    <dbReference type="NCBI Taxonomy" id="2892015"/>
    <lineage>
        <taxon>Bacteria</taxon>
        <taxon>Bacillati</taxon>
        <taxon>Bacillota</taxon>
        <taxon>Negativicutes</taxon>
        <taxon>Selenomonadales</taxon>
        <taxon>Sporomusaceae</taxon>
        <taxon>Pelosinus</taxon>
    </lineage>
</organism>
<dbReference type="PIRSF" id="PIRSF005355">
    <property type="entry name" value="UBIAD1"/>
    <property type="match status" value="1"/>
</dbReference>
<keyword evidence="11" id="KW-1185">Reference proteome</keyword>
<evidence type="ECO:0000313" key="10">
    <source>
        <dbReference type="EMBL" id="MCC5465511.1"/>
    </source>
</evidence>
<evidence type="ECO:0000256" key="5">
    <source>
        <dbReference type="ARBA" id="ARBA00022692"/>
    </source>
</evidence>
<dbReference type="Gene3D" id="1.10.357.140">
    <property type="entry name" value="UbiA prenyltransferase"/>
    <property type="match status" value="1"/>
</dbReference>
<evidence type="ECO:0000256" key="4">
    <source>
        <dbReference type="ARBA" id="ARBA00022679"/>
    </source>
</evidence>
<dbReference type="Pfam" id="PF01040">
    <property type="entry name" value="UbiA"/>
    <property type="match status" value="1"/>
</dbReference>
<reference evidence="10" key="1">
    <citation type="submission" date="2021-11" db="EMBL/GenBank/DDBJ databases">
        <title>Description of a new species Pelosinus isolated from the bottom sediments of Lake Baikal.</title>
        <authorList>
            <person name="Zakharyuk A."/>
        </authorList>
    </citation>
    <scope>NUCLEOTIDE SEQUENCE</scope>
    <source>
        <strain evidence="10">Bkl1</strain>
    </source>
</reference>
<dbReference type="InterPro" id="IPR044878">
    <property type="entry name" value="UbiA_sf"/>
</dbReference>
<dbReference type="GO" id="GO:0046428">
    <property type="term" value="F:1,4-dihydroxy-2-naphthoate polyprenyltransferase activity"/>
    <property type="evidence" value="ECO:0007669"/>
    <property type="project" value="UniProtKB-EC"/>
</dbReference>
<keyword evidence="5 8" id="KW-0812">Transmembrane</keyword>
<keyword evidence="6 8" id="KW-1133">Transmembrane helix</keyword>
<dbReference type="NCBIfam" id="NF004749">
    <property type="entry name" value="PRK06080.1-1"/>
    <property type="match status" value="1"/>
</dbReference>
<dbReference type="CDD" id="cd13962">
    <property type="entry name" value="PT_UbiA_UBIAD1"/>
    <property type="match status" value="1"/>
</dbReference>
<accession>A0ABS8HQR3</accession>
<dbReference type="EMBL" id="JAJHJB010000009">
    <property type="protein sequence ID" value="MCC5465511.1"/>
    <property type="molecule type" value="Genomic_DNA"/>
</dbReference>
<evidence type="ECO:0000256" key="8">
    <source>
        <dbReference type="HAMAP-Rule" id="MF_01937"/>
    </source>
</evidence>
<feature type="transmembrane region" description="Helical" evidence="8">
    <location>
        <begin position="186"/>
        <end position="210"/>
    </location>
</feature>
<dbReference type="InterPro" id="IPR026046">
    <property type="entry name" value="UBIAD1"/>
</dbReference>
<comment type="subcellular location">
    <subcellularLocation>
        <location evidence="8">Cell membrane</location>
        <topology evidence="8">Multi-pass membrane protein</topology>
    </subcellularLocation>
    <subcellularLocation>
        <location evidence="1">Membrane</location>
        <topology evidence="1">Multi-pass membrane protein</topology>
    </subcellularLocation>
</comment>
<comment type="function">
    <text evidence="8">Conversion of 1,4-dihydroxy-2-naphthoate (DHNA) to demethylmenaquinone (DMK).</text>
</comment>
<gene>
    <name evidence="8" type="primary">menA</name>
    <name evidence="10" type="ORF">LMF89_09070</name>
</gene>
<dbReference type="Proteomes" id="UP001165492">
    <property type="component" value="Unassembled WGS sequence"/>
</dbReference>
<sequence>MHTPQQVRQPIQALTPVSRHKWSIWWKLLRPHTLTASFVPVAIGTVLALPSHQIRLDLLFIMLLASILIQVATNIFNEYYDYKRGLDHEHSLGIGGAIVRYGADPRQILAVAQCTVATAILLGLYLCNESSWWLLPIGLCCAAVGYLYSGGPFPLSATPFGELVSGTCMGLVIIVISFYLQTGTVTTIAVMGSVSTSTLIGAILMSNNLRDLEDDRRHGRQTLAILLKRTKATYCLIGMFIFSYLWILFLVTIDLLPLWSLLCFISIPRAIQASRIFLKNTTPESLAPAMVATAQTNTLFGFALVLGLLIQYWSAHYNMNLHLLP</sequence>
<feature type="transmembrane region" description="Helical" evidence="8">
    <location>
        <begin position="160"/>
        <end position="180"/>
    </location>
</feature>
<dbReference type="PANTHER" id="PTHR13929:SF0">
    <property type="entry name" value="UBIA PRENYLTRANSFERASE DOMAIN-CONTAINING PROTEIN 1"/>
    <property type="match status" value="1"/>
</dbReference>
<evidence type="ECO:0000313" key="11">
    <source>
        <dbReference type="Proteomes" id="UP001165492"/>
    </source>
</evidence>
<feature type="transmembrane region" description="Helical" evidence="8">
    <location>
        <begin position="299"/>
        <end position="315"/>
    </location>
</feature>
<comment type="similarity">
    <text evidence="8">Belongs to the MenA family. Type 1 subfamily.</text>
</comment>
<dbReference type="EC" id="2.5.1.74" evidence="8 9"/>
<keyword evidence="2 8" id="KW-0474">Menaquinone biosynthesis</keyword>
<comment type="catalytic activity">
    <reaction evidence="8">
        <text>an all-trans-polyprenyl diphosphate + 1,4-dihydroxy-2-naphthoate + H(+) = a 2-demethylmenaquinol + CO2 + diphosphate</text>
        <dbReference type="Rhea" id="RHEA:26478"/>
        <dbReference type="Rhea" id="RHEA-COMP:9563"/>
        <dbReference type="Rhea" id="RHEA-COMP:9564"/>
        <dbReference type="ChEBI" id="CHEBI:11173"/>
        <dbReference type="ChEBI" id="CHEBI:15378"/>
        <dbReference type="ChEBI" id="CHEBI:16526"/>
        <dbReference type="ChEBI" id="CHEBI:33019"/>
        <dbReference type="ChEBI" id="CHEBI:55437"/>
        <dbReference type="ChEBI" id="CHEBI:58914"/>
        <dbReference type="EC" id="2.5.1.74"/>
    </reaction>
</comment>
<comment type="caution">
    <text evidence="10">The sequence shown here is derived from an EMBL/GenBank/DDBJ whole genome shotgun (WGS) entry which is preliminary data.</text>
</comment>
<feature type="transmembrane region" description="Helical" evidence="8">
    <location>
        <begin position="132"/>
        <end position="148"/>
    </location>
</feature>
<evidence type="ECO:0000256" key="3">
    <source>
        <dbReference type="ARBA" id="ARBA00022475"/>
    </source>
</evidence>
<keyword evidence="3 8" id="KW-1003">Cell membrane</keyword>
<comment type="pathway">
    <text evidence="8">Quinol/quinone metabolism; menaquinone biosynthesis; menaquinol from 1,4-dihydroxy-2-naphthoate: step 1/2.</text>
</comment>
<feature type="transmembrane region" description="Helical" evidence="8">
    <location>
        <begin position="231"/>
        <end position="253"/>
    </location>
</feature>
<evidence type="ECO:0000256" key="7">
    <source>
        <dbReference type="ARBA" id="ARBA00023136"/>
    </source>
</evidence>
<keyword evidence="4 8" id="KW-0808">Transferase</keyword>
<dbReference type="HAMAP" id="MF_01937">
    <property type="entry name" value="MenA_1"/>
    <property type="match status" value="1"/>
</dbReference>
<evidence type="ECO:0000256" key="2">
    <source>
        <dbReference type="ARBA" id="ARBA00022428"/>
    </source>
</evidence>
<dbReference type="Gene3D" id="1.20.120.1780">
    <property type="entry name" value="UbiA prenyltransferase"/>
    <property type="match status" value="1"/>
</dbReference>
<feature type="transmembrane region" description="Helical" evidence="8">
    <location>
        <begin position="108"/>
        <end position="126"/>
    </location>
</feature>